<dbReference type="PATRIC" id="fig|36847.3.peg.653"/>
<protein>
    <submittedName>
        <fullName evidence="1">Uncharacterized protein</fullName>
    </submittedName>
</protein>
<comment type="caution">
    <text evidence="1">The sequence shown here is derived from an EMBL/GenBank/DDBJ whole genome shotgun (WGS) entry which is preliminary data.</text>
</comment>
<sequence length="169" mass="19411">MQFRDLKADEIDVRVAQISEKGCALLLYKDARCDMNILDETVGALGWERKHSRDNANCTVSIWDAEKQQWISKEDTGTESNTEKEKGLASDSFKRACFNWGIGRELYTAPFVWVNASDMNISDKNGKKTTFDKFSVEKIKVENKVITGLSIRNLKTKKRVFVYTQKEQE</sequence>
<dbReference type="OrthoDB" id="9805874at2"/>
<dbReference type="RefSeq" id="WP_066083967.1">
    <property type="nucleotide sequence ID" value="NZ_LRVM01000001.1"/>
</dbReference>
<proteinExistence type="predicted"/>
<dbReference type="STRING" id="36847.CLNEO_05260"/>
<accession>A0A136WJ54</accession>
<evidence type="ECO:0000313" key="1">
    <source>
        <dbReference type="EMBL" id="KXL54420.1"/>
    </source>
</evidence>
<organism evidence="1 2">
    <name type="scientific">Anaerotignum neopropionicum</name>
    <dbReference type="NCBI Taxonomy" id="36847"/>
    <lineage>
        <taxon>Bacteria</taxon>
        <taxon>Bacillati</taxon>
        <taxon>Bacillota</taxon>
        <taxon>Clostridia</taxon>
        <taxon>Lachnospirales</taxon>
        <taxon>Anaerotignaceae</taxon>
        <taxon>Anaerotignum</taxon>
    </lineage>
</organism>
<name>A0A136WJ54_9FIRM</name>
<keyword evidence="2" id="KW-1185">Reference proteome</keyword>
<evidence type="ECO:0000313" key="2">
    <source>
        <dbReference type="Proteomes" id="UP000070539"/>
    </source>
</evidence>
<dbReference type="EMBL" id="LRVM01000001">
    <property type="protein sequence ID" value="KXL54420.1"/>
    <property type="molecule type" value="Genomic_DNA"/>
</dbReference>
<reference evidence="1 2" key="1">
    <citation type="submission" date="2016-01" db="EMBL/GenBank/DDBJ databases">
        <title>Genome sequence of Clostridium neopropionicum X4, DSM-3847.</title>
        <authorList>
            <person name="Poehlein A."/>
            <person name="Beck M.H."/>
            <person name="Bengelsdorf F.R."/>
            <person name="Daniel R."/>
            <person name="Duerre P."/>
        </authorList>
    </citation>
    <scope>NUCLEOTIDE SEQUENCE [LARGE SCALE GENOMIC DNA]</scope>
    <source>
        <strain evidence="1 2">DSM-3847</strain>
    </source>
</reference>
<gene>
    <name evidence="1" type="ORF">CLNEO_05260</name>
</gene>
<dbReference type="Proteomes" id="UP000070539">
    <property type="component" value="Unassembled WGS sequence"/>
</dbReference>
<dbReference type="AlphaFoldDB" id="A0A136WJ54"/>